<feature type="compositionally biased region" description="Basic and acidic residues" evidence="1">
    <location>
        <begin position="303"/>
        <end position="319"/>
    </location>
</feature>
<dbReference type="GeneID" id="68101733"/>
<organism evidence="2 3">
    <name type="scientific">Naegleria lovaniensis</name>
    <name type="common">Amoeba</name>
    <dbReference type="NCBI Taxonomy" id="51637"/>
    <lineage>
        <taxon>Eukaryota</taxon>
        <taxon>Discoba</taxon>
        <taxon>Heterolobosea</taxon>
        <taxon>Tetramitia</taxon>
        <taxon>Eutetramitia</taxon>
        <taxon>Vahlkampfiidae</taxon>
        <taxon>Naegleria</taxon>
    </lineage>
</organism>
<feature type="compositionally biased region" description="Polar residues" evidence="1">
    <location>
        <begin position="1"/>
        <end position="10"/>
    </location>
</feature>
<gene>
    <name evidence="2" type="ORF">C9374_009279</name>
</gene>
<accession>A0AA88KH24</accession>
<evidence type="ECO:0000256" key="1">
    <source>
        <dbReference type="SAM" id="MobiDB-lite"/>
    </source>
</evidence>
<proteinExistence type="predicted"/>
<feature type="compositionally biased region" description="Low complexity" evidence="1">
    <location>
        <begin position="230"/>
        <end position="241"/>
    </location>
</feature>
<reference evidence="2 3" key="1">
    <citation type="journal article" date="2018" name="BMC Genomics">
        <title>The genome of Naegleria lovaniensis, the basis for a comparative approach to unravel pathogenicity factors of the human pathogenic amoeba N. fowleri.</title>
        <authorList>
            <person name="Liechti N."/>
            <person name="Schurch N."/>
            <person name="Bruggmann R."/>
            <person name="Wittwer M."/>
        </authorList>
    </citation>
    <scope>NUCLEOTIDE SEQUENCE [LARGE SCALE GENOMIC DNA]</scope>
    <source>
        <strain evidence="2 3">ATCC 30569</strain>
    </source>
</reference>
<feature type="compositionally biased region" description="Basic and acidic residues" evidence="1">
    <location>
        <begin position="345"/>
        <end position="368"/>
    </location>
</feature>
<dbReference type="Proteomes" id="UP000816034">
    <property type="component" value="Unassembled WGS sequence"/>
</dbReference>
<evidence type="ECO:0000313" key="3">
    <source>
        <dbReference type="Proteomes" id="UP000816034"/>
    </source>
</evidence>
<feature type="compositionally biased region" description="Low complexity" evidence="1">
    <location>
        <begin position="12"/>
        <end position="21"/>
    </location>
</feature>
<feature type="compositionally biased region" description="Basic residues" evidence="1">
    <location>
        <begin position="593"/>
        <end position="602"/>
    </location>
</feature>
<name>A0AA88KH24_NAELO</name>
<feature type="compositionally biased region" description="Polar residues" evidence="1">
    <location>
        <begin position="266"/>
        <end position="285"/>
    </location>
</feature>
<evidence type="ECO:0000313" key="2">
    <source>
        <dbReference type="EMBL" id="KAG2377368.1"/>
    </source>
</evidence>
<feature type="compositionally biased region" description="Polar residues" evidence="1">
    <location>
        <begin position="28"/>
        <end position="53"/>
    </location>
</feature>
<keyword evidence="3" id="KW-1185">Reference proteome</keyword>
<feature type="compositionally biased region" description="Basic and acidic residues" evidence="1">
    <location>
        <begin position="196"/>
        <end position="212"/>
    </location>
</feature>
<dbReference type="EMBL" id="PYSW02000038">
    <property type="protein sequence ID" value="KAG2377368.1"/>
    <property type="molecule type" value="Genomic_DNA"/>
</dbReference>
<dbReference type="AlphaFoldDB" id="A0AA88KH24"/>
<feature type="compositionally biased region" description="Basic and acidic residues" evidence="1">
    <location>
        <begin position="534"/>
        <end position="550"/>
    </location>
</feature>
<feature type="region of interest" description="Disordered" evidence="1">
    <location>
        <begin position="1"/>
        <end position="69"/>
    </location>
</feature>
<sequence length="662" mass="76739">MTSLPINEQQPSEESSSATETSMKDQQQDQALSNNKQLSIDLSASLQETSTPQILPEPSKSPKIFPIHKSMDEPIVQTDEFSNKFEQHEQTIKVESERHGEITQISRKDPELSLPEVNTQQAYLEEHEALKQEAASSTLSQKIHSEEFVSVEQPCPNGMSDNVASNIVEVPVSSENAEPPQSILEESVTESTATPIEKDIEGTPSEQEHDAEVISTIPKRSSETSDGIQEENPVPENVQEEIPQSALKVEREEQKVQEEDSVKLSMDQQVHTTEQPVVAENVTSPTKHEKKKKDLENPSPKMTEADAVVRDPQRPTVEKTKKKKKKPSERKNEESKPVPNGPTEPLRDFLQEKLEEQRRLRQSKEALQRKLTFVGEKPLYLKKEEEFQEKMEQEKKKEKELLKELKKFYLPNQETHKEIKQFAHNYVEKLQMLTKEKERERQRDLEERNGKHQSFAYNKLYFTALEEEKERKIQEERERERKKQLIEQQRDYAEKLRKVKIKIDEKKRNEIEQRILLSKKKVPNNVVASPTKVPSKEDPSNEVDKGRDSPHTVPKKKKRSKLPSIEKKNTKASSSENLHRDPKNLGNEYLRECKKKAKKNGKKANDRKKEEEIEELKRKIEKMERKAEQVLYKDSIDDDESGAITDALRSKLELYQKFVNQN</sequence>
<feature type="region of interest" description="Disordered" evidence="1">
    <location>
        <begin position="151"/>
        <end position="369"/>
    </location>
</feature>
<feature type="compositionally biased region" description="Basic and acidic residues" evidence="1">
    <location>
        <begin position="248"/>
        <end position="262"/>
    </location>
</feature>
<protein>
    <submittedName>
        <fullName evidence="2">Uncharacterized protein</fullName>
    </submittedName>
</protein>
<dbReference type="RefSeq" id="XP_044544630.1">
    <property type="nucleotide sequence ID" value="XM_044699448.1"/>
</dbReference>
<comment type="caution">
    <text evidence="2">The sequence shown here is derived from an EMBL/GenBank/DDBJ whole genome shotgun (WGS) entry which is preliminary data.</text>
</comment>
<feature type="region of interest" description="Disordered" evidence="1">
    <location>
        <begin position="514"/>
        <end position="611"/>
    </location>
</feature>